<keyword evidence="7" id="KW-1185">Reference proteome</keyword>
<dbReference type="RefSeq" id="WP_066068058.1">
    <property type="nucleotide sequence ID" value="NZ_FRBG01000006.1"/>
</dbReference>
<evidence type="ECO:0000313" key="7">
    <source>
        <dbReference type="Proteomes" id="UP000323392"/>
    </source>
</evidence>
<evidence type="ECO:0000313" key="5">
    <source>
        <dbReference type="EMBL" id="SHK86481.1"/>
    </source>
</evidence>
<sequence>MRVFLAIELNEEVIDKLSVYQNYIRKHSIKGNFTDKDNFHITIKFIGEINEEKLKDIKDAMDTIRWNNPFVLRTEKIGCFPRKDKKIVWVGVGGETDKLNSLFKEVENVIYRKGFKKEDRPYSPHITIGREVILNRPLESIQNEVNITSVQFLVKELSLMESCRENGKLVYKTIYKKSFLES</sequence>
<dbReference type="Proteomes" id="UP000092605">
    <property type="component" value="Unassembled WGS sequence"/>
</dbReference>
<protein>
    <recommendedName>
        <fullName evidence="2">RNA 2',3'-cyclic phosphodiesterase</fullName>
        <shortName evidence="2">RNA 2',3'-CPDase</shortName>
        <ecNumber evidence="2">3.1.4.58</ecNumber>
    </recommendedName>
</protein>
<evidence type="ECO:0000313" key="6">
    <source>
        <dbReference type="Proteomes" id="UP000092605"/>
    </source>
</evidence>
<dbReference type="GO" id="GO:0004113">
    <property type="term" value="F:2',3'-cyclic-nucleotide 3'-phosphodiesterase activity"/>
    <property type="evidence" value="ECO:0007669"/>
    <property type="project" value="InterPro"/>
</dbReference>
<evidence type="ECO:0000313" key="4">
    <source>
        <dbReference type="EMBL" id="KXZ39240.1"/>
    </source>
</evidence>
<evidence type="ECO:0000259" key="3">
    <source>
        <dbReference type="Pfam" id="PF02834"/>
    </source>
</evidence>
<feature type="domain" description="Phosphoesterase HXTX" evidence="3">
    <location>
        <begin position="96"/>
        <end position="167"/>
    </location>
</feature>
<proteinExistence type="inferred from homology"/>
<dbReference type="GO" id="GO:0016874">
    <property type="term" value="F:ligase activity"/>
    <property type="evidence" value="ECO:0007669"/>
    <property type="project" value="UniProtKB-KW"/>
</dbReference>
<dbReference type="EMBL" id="LSFY01000001">
    <property type="protein sequence ID" value="KXZ39240.1"/>
    <property type="molecule type" value="Genomic_DNA"/>
</dbReference>
<name>A0A150FQD3_CLOPD</name>
<feature type="short sequence motif" description="HXTX 2" evidence="2">
    <location>
        <begin position="125"/>
        <end position="128"/>
    </location>
</feature>
<dbReference type="InterPro" id="IPR009097">
    <property type="entry name" value="Cyclic_Pdiesterase"/>
</dbReference>
<comment type="function">
    <text evidence="2">Hydrolyzes RNA 2',3'-cyclic phosphodiester to an RNA 2'-phosphomonoester.</text>
</comment>
<dbReference type="PANTHER" id="PTHR35561">
    <property type="entry name" value="RNA 2',3'-CYCLIC PHOSPHODIESTERASE"/>
    <property type="match status" value="1"/>
</dbReference>
<reference evidence="4 6" key="1">
    <citation type="submission" date="2016-02" db="EMBL/GenBank/DDBJ databases">
        <title>Draft genome sequence for Clostridium paradoxum JW-YL-7.</title>
        <authorList>
            <person name="Utturkar S.M."/>
            <person name="Lancaster A."/>
            <person name="Poole F.L."/>
            <person name="Adams M.W."/>
            <person name="Brown S.D."/>
        </authorList>
    </citation>
    <scope>NUCLEOTIDE SEQUENCE [LARGE SCALE GENOMIC DNA]</scope>
    <source>
        <strain evidence="4 6">JW-YL-7</strain>
    </source>
</reference>
<comment type="similarity">
    <text evidence="2">Belongs to the 2H phosphoesterase superfamily. ThpR family.</text>
</comment>
<dbReference type="SUPFAM" id="SSF55144">
    <property type="entry name" value="LigT-like"/>
    <property type="match status" value="1"/>
</dbReference>
<dbReference type="STRING" id="1121328.JWYL7_0315"/>
<dbReference type="EC" id="3.1.4.58" evidence="2"/>
<evidence type="ECO:0000256" key="2">
    <source>
        <dbReference type="HAMAP-Rule" id="MF_01940"/>
    </source>
</evidence>
<feature type="active site" description="Proton acceptor" evidence="2">
    <location>
        <position position="125"/>
    </location>
</feature>
<organism evidence="4 6">
    <name type="scientific">Alkalithermobacter thermoalcaliphilus JW-YL-7 = DSM 7308</name>
    <dbReference type="NCBI Taxonomy" id="1121328"/>
    <lineage>
        <taxon>Bacteria</taxon>
        <taxon>Bacillati</taxon>
        <taxon>Bacillota</taxon>
        <taxon>Clostridia</taxon>
        <taxon>Peptostreptococcales</taxon>
        <taxon>Tepidibacteraceae</taxon>
        <taxon>Alkalithermobacter</taxon>
    </lineage>
</organism>
<feature type="active site" description="Proton donor" evidence="2">
    <location>
        <position position="40"/>
    </location>
</feature>
<accession>A0A150FQD3</accession>
<dbReference type="InterPro" id="IPR014051">
    <property type="entry name" value="Phosphoesterase_HXTX"/>
</dbReference>
<dbReference type="GO" id="GO:0008664">
    <property type="term" value="F:RNA 2',3'-cyclic 3'-phosphodiesterase activity"/>
    <property type="evidence" value="ECO:0007669"/>
    <property type="project" value="UniProtKB-EC"/>
</dbReference>
<dbReference type="AlphaFoldDB" id="A0A150FQD3"/>
<dbReference type="NCBIfam" id="TIGR02258">
    <property type="entry name" value="2_5_ligase"/>
    <property type="match status" value="1"/>
</dbReference>
<dbReference type="EMBL" id="FRBG01000006">
    <property type="protein sequence ID" value="SHK86481.1"/>
    <property type="molecule type" value="Genomic_DNA"/>
</dbReference>
<dbReference type="PATRIC" id="fig|1121328.3.peg.314"/>
<comment type="catalytic activity">
    <reaction evidence="2">
        <text>a 3'-end 2',3'-cyclophospho-ribonucleotide-RNA + H2O = a 3'-end 2'-phospho-ribonucleotide-RNA + H(+)</text>
        <dbReference type="Rhea" id="RHEA:11828"/>
        <dbReference type="Rhea" id="RHEA-COMP:10464"/>
        <dbReference type="Rhea" id="RHEA-COMP:17353"/>
        <dbReference type="ChEBI" id="CHEBI:15377"/>
        <dbReference type="ChEBI" id="CHEBI:15378"/>
        <dbReference type="ChEBI" id="CHEBI:83064"/>
        <dbReference type="ChEBI" id="CHEBI:173113"/>
        <dbReference type="EC" id="3.1.4.58"/>
    </reaction>
</comment>
<dbReference type="Proteomes" id="UP000323392">
    <property type="component" value="Unassembled WGS sequence"/>
</dbReference>
<gene>
    <name evidence="4" type="ORF">JWYL7_0315</name>
    <name evidence="5" type="ORF">SAMN05661008_01043</name>
</gene>
<keyword evidence="4" id="KW-0436">Ligase</keyword>
<feature type="short sequence motif" description="HXTX 1" evidence="2">
    <location>
        <begin position="40"/>
        <end position="43"/>
    </location>
</feature>
<evidence type="ECO:0000256" key="1">
    <source>
        <dbReference type="ARBA" id="ARBA00022801"/>
    </source>
</evidence>
<dbReference type="PANTHER" id="PTHR35561:SF1">
    <property type="entry name" value="RNA 2',3'-CYCLIC PHOSPHODIESTERASE"/>
    <property type="match status" value="1"/>
</dbReference>
<comment type="caution">
    <text evidence="4">The sequence shown here is derived from an EMBL/GenBank/DDBJ whole genome shotgun (WGS) entry which is preliminary data.</text>
</comment>
<dbReference type="Pfam" id="PF02834">
    <property type="entry name" value="LigT_PEase"/>
    <property type="match status" value="2"/>
</dbReference>
<reference evidence="5 7" key="2">
    <citation type="submission" date="2016-11" db="EMBL/GenBank/DDBJ databases">
        <authorList>
            <person name="Varghese N."/>
            <person name="Submissions S."/>
        </authorList>
    </citation>
    <scope>NUCLEOTIDE SEQUENCE [LARGE SCALE GENOMIC DNA]</scope>
    <source>
        <strain evidence="5 7">DSM 7308</strain>
    </source>
</reference>
<dbReference type="InterPro" id="IPR004175">
    <property type="entry name" value="RNA_CPDase"/>
</dbReference>
<dbReference type="OrthoDB" id="9789350at2"/>
<feature type="domain" description="Phosphoesterase HXTX" evidence="3">
    <location>
        <begin position="7"/>
        <end position="88"/>
    </location>
</feature>
<dbReference type="HAMAP" id="MF_01940">
    <property type="entry name" value="RNA_CPDase"/>
    <property type="match status" value="1"/>
</dbReference>
<dbReference type="Gene3D" id="3.90.1140.10">
    <property type="entry name" value="Cyclic phosphodiesterase"/>
    <property type="match status" value="1"/>
</dbReference>
<keyword evidence="1 2" id="KW-0378">Hydrolase</keyword>